<dbReference type="SUPFAM" id="SSF52518">
    <property type="entry name" value="Thiamin diphosphate-binding fold (THDP-binding)"/>
    <property type="match status" value="2"/>
</dbReference>
<organism evidence="8 9">
    <name type="scientific">Amnibacterium flavum</name>
    <dbReference type="NCBI Taxonomy" id="2173173"/>
    <lineage>
        <taxon>Bacteria</taxon>
        <taxon>Bacillati</taxon>
        <taxon>Actinomycetota</taxon>
        <taxon>Actinomycetes</taxon>
        <taxon>Micrococcales</taxon>
        <taxon>Microbacteriaceae</taxon>
        <taxon>Amnibacterium</taxon>
    </lineage>
</organism>
<evidence type="ECO:0000259" key="7">
    <source>
        <dbReference type="Pfam" id="PF02776"/>
    </source>
</evidence>
<evidence type="ECO:0000313" key="9">
    <source>
        <dbReference type="Proteomes" id="UP000244893"/>
    </source>
</evidence>
<keyword evidence="5 6" id="KW-0464">Manganese</keyword>
<dbReference type="InterPro" id="IPR004433">
    <property type="entry name" value="MenaQ_synth_MenD"/>
</dbReference>
<dbReference type="GO" id="GO:0009234">
    <property type="term" value="P:menaquinone biosynthetic process"/>
    <property type="evidence" value="ECO:0007669"/>
    <property type="project" value="UniProtKB-UniRule"/>
</dbReference>
<gene>
    <name evidence="6 8" type="primary">menD</name>
    <name evidence="8" type="ORF">DDQ50_03675</name>
</gene>
<evidence type="ECO:0000256" key="2">
    <source>
        <dbReference type="ARBA" id="ARBA00022723"/>
    </source>
</evidence>
<dbReference type="HAMAP" id="MF_01659">
    <property type="entry name" value="MenD"/>
    <property type="match status" value="1"/>
</dbReference>
<comment type="similarity">
    <text evidence="6">Belongs to the TPP enzyme family. MenD subfamily.</text>
</comment>
<dbReference type="Gene3D" id="3.40.50.970">
    <property type="match status" value="2"/>
</dbReference>
<keyword evidence="2 6" id="KW-0479">Metal-binding</keyword>
<evidence type="ECO:0000256" key="3">
    <source>
        <dbReference type="ARBA" id="ARBA00022842"/>
    </source>
</evidence>
<accession>A0A2V1HYK8</accession>
<protein>
    <recommendedName>
        <fullName evidence="6">2-succinyl-5-enolpyruvyl-6-hydroxy-3-cyclohexene-1-carboxylate synthase</fullName>
        <shortName evidence="6">SEPHCHC synthase</shortName>
        <ecNumber evidence="6">2.2.1.9</ecNumber>
    </recommendedName>
    <alternativeName>
        <fullName evidence="6">Menaquinone biosynthesis protein MenD</fullName>
    </alternativeName>
</protein>
<keyword evidence="1 6" id="KW-0808">Transferase</keyword>
<dbReference type="Pfam" id="PF02776">
    <property type="entry name" value="TPP_enzyme_N"/>
    <property type="match status" value="1"/>
</dbReference>
<dbReference type="PANTHER" id="PTHR42916">
    <property type="entry name" value="2-SUCCINYL-5-ENOLPYRUVYL-6-HYDROXY-3-CYCLOHEXENE-1-CARBOXYLATE SYNTHASE"/>
    <property type="match status" value="1"/>
</dbReference>
<dbReference type="OrthoDB" id="9791859at2"/>
<comment type="catalytic activity">
    <reaction evidence="6">
        <text>isochorismate + 2-oxoglutarate + H(+) = 5-enolpyruvoyl-6-hydroxy-2-succinyl-cyclohex-3-ene-1-carboxylate + CO2</text>
        <dbReference type="Rhea" id="RHEA:25593"/>
        <dbReference type="ChEBI" id="CHEBI:15378"/>
        <dbReference type="ChEBI" id="CHEBI:16526"/>
        <dbReference type="ChEBI" id="CHEBI:16810"/>
        <dbReference type="ChEBI" id="CHEBI:29780"/>
        <dbReference type="ChEBI" id="CHEBI:58818"/>
        <dbReference type="EC" id="2.2.1.9"/>
    </reaction>
</comment>
<dbReference type="GO" id="GO:0070204">
    <property type="term" value="F:2-succinyl-5-enolpyruvyl-6-hydroxy-3-cyclohexene-1-carboxylic-acid synthase activity"/>
    <property type="evidence" value="ECO:0007669"/>
    <property type="project" value="UniProtKB-UniRule"/>
</dbReference>
<dbReference type="UniPathway" id="UPA00079"/>
<evidence type="ECO:0000256" key="4">
    <source>
        <dbReference type="ARBA" id="ARBA00023052"/>
    </source>
</evidence>
<name>A0A2V1HYK8_9MICO</name>
<comment type="cofactor">
    <cofactor evidence="6">
        <name>thiamine diphosphate</name>
        <dbReference type="ChEBI" id="CHEBI:58937"/>
    </cofactor>
    <text evidence="6">Binds 1 thiamine pyrophosphate per subunit.</text>
</comment>
<dbReference type="PIRSF" id="PIRSF004983">
    <property type="entry name" value="MenD"/>
    <property type="match status" value="1"/>
</dbReference>
<dbReference type="RefSeq" id="WP_116755338.1">
    <property type="nucleotide sequence ID" value="NZ_JBHUEX010000001.1"/>
</dbReference>
<dbReference type="CDD" id="cd07037">
    <property type="entry name" value="TPP_PYR_MenD"/>
    <property type="match status" value="1"/>
</dbReference>
<feature type="domain" description="Thiamine pyrophosphate enzyme N-terminal TPP-binding" evidence="7">
    <location>
        <begin position="11"/>
        <end position="124"/>
    </location>
</feature>
<keyword evidence="3 6" id="KW-0460">Magnesium</keyword>
<evidence type="ECO:0000256" key="5">
    <source>
        <dbReference type="ARBA" id="ARBA00023211"/>
    </source>
</evidence>
<comment type="function">
    <text evidence="6">Catalyzes the thiamine diphosphate-dependent decarboxylation of 2-oxoglutarate and the subsequent addition of the resulting succinic semialdehyde-thiamine pyrophosphate anion to isochorismate to yield 2-succinyl-5-enolpyruvyl-6-hydroxy-3-cyclohexene-1-carboxylate (SEPHCHC).</text>
</comment>
<dbReference type="NCBIfam" id="TIGR00173">
    <property type="entry name" value="menD"/>
    <property type="match status" value="1"/>
</dbReference>
<dbReference type="InterPro" id="IPR029061">
    <property type="entry name" value="THDP-binding"/>
</dbReference>
<keyword evidence="6" id="KW-0474">Menaquinone biosynthesis</keyword>
<dbReference type="GO" id="GO:0030145">
    <property type="term" value="F:manganese ion binding"/>
    <property type="evidence" value="ECO:0007669"/>
    <property type="project" value="UniProtKB-UniRule"/>
</dbReference>
<keyword evidence="9" id="KW-1185">Reference proteome</keyword>
<dbReference type="EC" id="2.2.1.9" evidence="6"/>
<comment type="pathway">
    <text evidence="6">Quinol/quinone metabolism; 1,4-dihydroxy-2-naphthoate biosynthesis; 1,4-dihydroxy-2-naphthoate from chorismate: step 2/7.</text>
</comment>
<evidence type="ECO:0000256" key="1">
    <source>
        <dbReference type="ARBA" id="ARBA00022679"/>
    </source>
</evidence>
<reference evidence="8 9" key="1">
    <citation type="submission" date="2018-05" db="EMBL/GenBank/DDBJ databases">
        <title>Amnibacterium sp. M8JJ-5, whole genome shotgun sequence.</title>
        <authorList>
            <person name="Tuo L."/>
        </authorList>
    </citation>
    <scope>NUCLEOTIDE SEQUENCE [LARGE SCALE GENOMIC DNA]</scope>
    <source>
        <strain evidence="8 9">M8JJ-5</strain>
    </source>
</reference>
<comment type="cofactor">
    <cofactor evidence="6">
        <name>Mg(2+)</name>
        <dbReference type="ChEBI" id="CHEBI:18420"/>
    </cofactor>
    <cofactor evidence="6">
        <name>Mn(2+)</name>
        <dbReference type="ChEBI" id="CHEBI:29035"/>
    </cofactor>
</comment>
<comment type="subunit">
    <text evidence="6">Homodimer.</text>
</comment>
<comment type="pathway">
    <text evidence="6">Quinol/quinone metabolism; menaquinone biosynthesis.</text>
</comment>
<evidence type="ECO:0000256" key="6">
    <source>
        <dbReference type="HAMAP-Rule" id="MF_01659"/>
    </source>
</evidence>
<dbReference type="Proteomes" id="UP000244893">
    <property type="component" value="Unassembled WGS sequence"/>
</dbReference>
<dbReference type="GO" id="GO:0000287">
    <property type="term" value="F:magnesium ion binding"/>
    <property type="evidence" value="ECO:0007669"/>
    <property type="project" value="UniProtKB-UniRule"/>
</dbReference>
<dbReference type="InterPro" id="IPR012001">
    <property type="entry name" value="Thiamin_PyroP_enz_TPP-bd_dom"/>
</dbReference>
<dbReference type="UniPathway" id="UPA01057">
    <property type="reaction ID" value="UER00164"/>
</dbReference>
<dbReference type="AlphaFoldDB" id="A0A2V1HYK8"/>
<sequence>MAEATGPASEFASAFIRRLAARGVRHIVVSPGSRSQALALAAARAHADGLIRIHVRIDERSAGFLALGLSRSARTPVAIVTTSGTAVANLHPAMLEAWHSGDPLIAVTADRPASLRGRGANQTTTQPEIFGPAATWQLDVVPPTGADDELEIARRVADDAVTAAMIGAIRPSPVHVNLQFTEPLSGPVTPLPDDAAPFDISASFGPPLRVERGLRTVVIAGTGAGPVAEQFARSAGWPLLAEVTSSARFGPNLVRAYRQVLSGSGLADEVERVVVFGRPNLSREVPALLARPGIETILVRSSGAEQFDPTGSAIQVDAAEAPEAPDDSAVAAREKDWLDAWYFTGRQLAEDDDEPAWIGGSGVSTAAERSRLVRAELSAVRSAVSRRALVDAVWRATWPHDRLWFAASRLVRVADAAVPGKKIAVQASRGLAGIDGTISSAFGFALAAADDPRGAAGTTRVLLGDLAFLHDVGGLLLPPGESRPRIQLVVGNDGGGSIFDGLEVAADADPDAFDRVMYTPHSVDIEGIAGAYGWEFTRAATRGDLDRALTAPAMGPSVVEVPLDR</sequence>
<dbReference type="Gene3D" id="3.40.50.1220">
    <property type="entry name" value="TPP-binding domain"/>
    <property type="match status" value="1"/>
</dbReference>
<comment type="caution">
    <text evidence="8">The sequence shown here is derived from an EMBL/GenBank/DDBJ whole genome shotgun (WGS) entry which is preliminary data.</text>
</comment>
<evidence type="ECO:0000313" key="8">
    <source>
        <dbReference type="EMBL" id="PVZ95604.1"/>
    </source>
</evidence>
<keyword evidence="4 6" id="KW-0786">Thiamine pyrophosphate</keyword>
<proteinExistence type="inferred from homology"/>
<dbReference type="PANTHER" id="PTHR42916:SF1">
    <property type="entry name" value="PROTEIN PHYLLO, CHLOROPLASTIC"/>
    <property type="match status" value="1"/>
</dbReference>
<dbReference type="EMBL" id="QEOP01000001">
    <property type="protein sequence ID" value="PVZ95604.1"/>
    <property type="molecule type" value="Genomic_DNA"/>
</dbReference>
<dbReference type="GO" id="GO:0030976">
    <property type="term" value="F:thiamine pyrophosphate binding"/>
    <property type="evidence" value="ECO:0007669"/>
    <property type="project" value="UniProtKB-UniRule"/>
</dbReference>